<accession>A0AAE1A3R4</accession>
<evidence type="ECO:0000259" key="1">
    <source>
        <dbReference type="PROSITE" id="PS50853"/>
    </source>
</evidence>
<dbReference type="InterPro" id="IPR036116">
    <property type="entry name" value="FN3_sf"/>
</dbReference>
<dbReference type="EMBL" id="JAWDGP010002695">
    <property type="protein sequence ID" value="KAK3780694.1"/>
    <property type="molecule type" value="Genomic_DNA"/>
</dbReference>
<dbReference type="CDD" id="cd00063">
    <property type="entry name" value="FN3"/>
    <property type="match status" value="1"/>
</dbReference>
<feature type="domain" description="Fibronectin type-III" evidence="1">
    <location>
        <begin position="145"/>
        <end position="247"/>
    </location>
</feature>
<name>A0AAE1A3R4_9GAST</name>
<gene>
    <name evidence="2" type="ORF">RRG08_015479</name>
</gene>
<dbReference type="InterPro" id="IPR013783">
    <property type="entry name" value="Ig-like_fold"/>
</dbReference>
<evidence type="ECO:0000313" key="3">
    <source>
        <dbReference type="Proteomes" id="UP001283361"/>
    </source>
</evidence>
<dbReference type="SUPFAM" id="SSF49265">
    <property type="entry name" value="Fibronectin type III"/>
    <property type="match status" value="1"/>
</dbReference>
<sequence>MKKLHICTPTALLFVFGCNLLMLTAVPTKRRRGDIAVGLITETDSTREKSASSANPSIECINPTPIPATTTAVITTPSTTVTTTMTTTTLPNIFIDPNKRSLSEDFQPMSRWKMPEYPKSRDDVRAAKIAIARNTALRRITDQLCPRNLAVEHLTSHSVNLAWFQGRYCPPRQSFEIIYNFTSRHHKNKLLEAVGEEHPTKITTSIDQLLPGTEYLFRVTAEDKTGGVSTLNISCPTASVVVTTAGTEKPCAQPAQLSKPEIASLSSFGFLSVLLSSGFGIALYNKAVCAEGLIIVDRFLYYPQIIVYRILYYPQIIVDRILYYIFSSSFIIEDGMISSPLIVEAGIISSPLIVEDGIISSPLIIVDGIF</sequence>
<dbReference type="Gene3D" id="2.60.40.10">
    <property type="entry name" value="Immunoglobulins"/>
    <property type="match status" value="1"/>
</dbReference>
<keyword evidence="3" id="KW-1185">Reference proteome</keyword>
<evidence type="ECO:0000313" key="2">
    <source>
        <dbReference type="EMBL" id="KAK3780694.1"/>
    </source>
</evidence>
<dbReference type="Proteomes" id="UP001283361">
    <property type="component" value="Unassembled WGS sequence"/>
</dbReference>
<dbReference type="SMART" id="SM00060">
    <property type="entry name" value="FN3"/>
    <property type="match status" value="1"/>
</dbReference>
<reference evidence="2" key="1">
    <citation type="journal article" date="2023" name="G3 (Bethesda)">
        <title>A reference genome for the long-term kleptoplast-retaining sea slug Elysia crispata morphotype clarki.</title>
        <authorList>
            <person name="Eastman K.E."/>
            <person name="Pendleton A.L."/>
            <person name="Shaikh M.A."/>
            <person name="Suttiyut T."/>
            <person name="Ogas R."/>
            <person name="Tomko P."/>
            <person name="Gavelis G."/>
            <person name="Widhalm J.R."/>
            <person name="Wisecaver J.H."/>
        </authorList>
    </citation>
    <scope>NUCLEOTIDE SEQUENCE</scope>
    <source>
        <strain evidence="2">ECLA1</strain>
    </source>
</reference>
<protein>
    <recommendedName>
        <fullName evidence="1">Fibronectin type-III domain-containing protein</fullName>
    </recommendedName>
</protein>
<dbReference type="InterPro" id="IPR003961">
    <property type="entry name" value="FN3_dom"/>
</dbReference>
<proteinExistence type="predicted"/>
<dbReference type="PROSITE" id="PS50853">
    <property type="entry name" value="FN3"/>
    <property type="match status" value="1"/>
</dbReference>
<dbReference type="PROSITE" id="PS51257">
    <property type="entry name" value="PROKAR_LIPOPROTEIN"/>
    <property type="match status" value="1"/>
</dbReference>
<comment type="caution">
    <text evidence="2">The sequence shown here is derived from an EMBL/GenBank/DDBJ whole genome shotgun (WGS) entry which is preliminary data.</text>
</comment>
<dbReference type="AlphaFoldDB" id="A0AAE1A3R4"/>
<organism evidence="2 3">
    <name type="scientific">Elysia crispata</name>
    <name type="common">lettuce slug</name>
    <dbReference type="NCBI Taxonomy" id="231223"/>
    <lineage>
        <taxon>Eukaryota</taxon>
        <taxon>Metazoa</taxon>
        <taxon>Spiralia</taxon>
        <taxon>Lophotrochozoa</taxon>
        <taxon>Mollusca</taxon>
        <taxon>Gastropoda</taxon>
        <taxon>Heterobranchia</taxon>
        <taxon>Euthyneura</taxon>
        <taxon>Panpulmonata</taxon>
        <taxon>Sacoglossa</taxon>
        <taxon>Placobranchoidea</taxon>
        <taxon>Plakobranchidae</taxon>
        <taxon>Elysia</taxon>
    </lineage>
</organism>